<feature type="domain" description="SMC hinge" evidence="7">
    <location>
        <begin position="513"/>
        <end position="632"/>
    </location>
</feature>
<dbReference type="HAMAP" id="MF_01894">
    <property type="entry name" value="Smc_prok"/>
    <property type="match status" value="1"/>
</dbReference>
<accession>A0ABX2SZF8</accession>
<dbReference type="NCBIfam" id="TIGR02168">
    <property type="entry name" value="SMC_prok_B"/>
    <property type="match status" value="1"/>
</dbReference>
<dbReference type="EMBL" id="JACBYF010000012">
    <property type="protein sequence ID" value="NYS47765.1"/>
    <property type="molecule type" value="Genomic_DNA"/>
</dbReference>
<dbReference type="SUPFAM" id="SSF75553">
    <property type="entry name" value="Smc hinge domain"/>
    <property type="match status" value="1"/>
</dbReference>
<dbReference type="RefSeq" id="WP_179941552.1">
    <property type="nucleotide sequence ID" value="NZ_JACBYF010000012.1"/>
</dbReference>
<dbReference type="InterPro" id="IPR027417">
    <property type="entry name" value="P-loop_NTPase"/>
</dbReference>
<dbReference type="SMART" id="SM00968">
    <property type="entry name" value="SMC_hinge"/>
    <property type="match status" value="1"/>
</dbReference>
<dbReference type="InterPro" id="IPR024704">
    <property type="entry name" value="SMC"/>
</dbReference>
<dbReference type="Gene3D" id="3.40.50.300">
    <property type="entry name" value="P-loop containing nucleotide triphosphate hydrolases"/>
    <property type="match status" value="2"/>
</dbReference>
<comment type="subcellular location">
    <subcellularLocation>
        <location evidence="6">Cytoplasm</location>
    </subcellularLocation>
</comment>
<dbReference type="InterPro" id="IPR036277">
    <property type="entry name" value="SMC_hinge_sf"/>
</dbReference>
<dbReference type="Pfam" id="PF02463">
    <property type="entry name" value="SMC_N"/>
    <property type="match status" value="2"/>
</dbReference>
<reference evidence="8 9" key="1">
    <citation type="submission" date="2020-07" db="EMBL/GenBank/DDBJ databases">
        <title>MOT database genomes.</title>
        <authorList>
            <person name="Joseph S."/>
            <person name="Aduse-Opoku J."/>
            <person name="Hashim A."/>
            <person name="Wade W."/>
            <person name="Curtis M."/>
        </authorList>
    </citation>
    <scope>NUCLEOTIDE SEQUENCE [LARGE SCALE GENOMIC DNA]</scope>
    <source>
        <strain evidence="8 9">CIP 106318</strain>
    </source>
</reference>
<evidence type="ECO:0000256" key="3">
    <source>
        <dbReference type="ARBA" id="ARBA00022840"/>
    </source>
</evidence>
<evidence type="ECO:0000256" key="2">
    <source>
        <dbReference type="ARBA" id="ARBA00022741"/>
    </source>
</evidence>
<dbReference type="Proteomes" id="UP000531840">
    <property type="component" value="Unassembled WGS sequence"/>
</dbReference>
<comment type="function">
    <text evidence="6">Required for chromosome condensation and partitioning.</text>
</comment>
<protein>
    <recommendedName>
        <fullName evidence="6">Chromosome partition protein Smc</fullName>
    </recommendedName>
</protein>
<keyword evidence="4 6" id="KW-0175">Coiled coil</keyword>
<feature type="binding site" evidence="6">
    <location>
        <begin position="32"/>
        <end position="39"/>
    </location>
    <ligand>
        <name>ATP</name>
        <dbReference type="ChEBI" id="CHEBI:30616"/>
    </ligand>
</feature>
<dbReference type="Gene3D" id="1.10.287.1490">
    <property type="match status" value="1"/>
</dbReference>
<comment type="subunit">
    <text evidence="6">Homodimer.</text>
</comment>
<feature type="coiled-coil region" evidence="6">
    <location>
        <begin position="313"/>
        <end position="432"/>
    </location>
</feature>
<organism evidence="8 9">
    <name type="scientific">Gemelliphila palaticanis</name>
    <dbReference type="NCBI Taxonomy" id="81950"/>
    <lineage>
        <taxon>Bacteria</taxon>
        <taxon>Bacillati</taxon>
        <taxon>Bacillota</taxon>
        <taxon>Bacilli</taxon>
        <taxon>Bacillales</taxon>
        <taxon>Gemellaceae</taxon>
        <taxon>Gemelliphila</taxon>
    </lineage>
</organism>
<evidence type="ECO:0000256" key="5">
    <source>
        <dbReference type="ARBA" id="ARBA00023125"/>
    </source>
</evidence>
<dbReference type="Pfam" id="PF06470">
    <property type="entry name" value="SMC_hinge"/>
    <property type="match status" value="1"/>
</dbReference>
<feature type="coiled-coil region" evidence="6">
    <location>
        <begin position="674"/>
        <end position="750"/>
    </location>
</feature>
<dbReference type="InterPro" id="IPR010935">
    <property type="entry name" value="SMC_hinge"/>
</dbReference>
<sequence>MKLKEVSVQGFKSFSNKFNFTLDDNLIGIIGPNGSGKSNIIDAIRWALGEQSAKNLRGSSMQDIIFSGTEEKKAKNFAEVSLTFYSEENDINQIVTRRLYKNGDSEYLLNGKKSKLKDISDIYLDLGINKESYSIITQGKVENIISSKPQDRRVIIEEAAGVLKYKNKRKETHLKLEKTNDNLTRLNDIFLEIETRNNILEEQKNKAEKYLEINKELQEKDIVIKVYNIKYISSILEDYKEEKYRLILSRDELNRKNNDFNLKISNLKNRLQEIDTIYNDLKNKELEKVKEKEKLQYELTLFEEKTKNADSLKDKFISDIKKIENKKESLISKINILKNNLKENIEKEKDISNRISNLESSINFNADDIDKQIDLLKEEYFDLINKESKLQNKLELLNDIKKNLDSDWNIINEDILEKKQELSIKKKLLENSKFKITDSEQKLFRIKSEILNLKTLNEKNKTRKLELLNNISKGNDLLLSFNNKKEFLENQNNSLNYYNIGVKEVLSNKNKIEGIHNTVGDILTINKEYIVALDTALSSSQQNIIVDNADVARVCVELLKNTGKGRATFLPLNNIKPRNIESRILTTLNNIEGFVGIASDLVTFDNKYYNIVNNLLGLTLIVDNLYTGNLISKKLDFKYKIVTLDGQVINSGGSITGGSIYKNSNSIIKNKIELEDLSINIDKIESKILTLKEELSTLDTEIINVNKELEDNNETLYKLEINLNEYNLEVKNLEETIKIISDALSREQDKLSSINSSYSQEEENVILSTLSSIKSKLSEINTSIDNLNIQKNNYKNDDVNIKNQLSQENINKYRLLDSTKSIKSKILEIEEEVEQLELDEKELKVGYNNLLNANNTFSVENNVRKIEDIEEYIYNIKEEEKTISNEKNNIYNSEKKLNQDISDINLELNNINNSLEKINFSFGKKEAQLDDNINYLLEKYNTTYERELYRLSKFSLEELSNFKNIVYKLQKELKSLGSVNINSIDEYQEVNSRYLFYKNEIEDLVSSREQLYSTISEIDKEVTERFLNTFNKISTNFDNIYKSLFGGGYAKISLDDDKDILNCGINIEVSPPGKKLQKLSLLSGGEKALTAMSLLFAILEIKKPPFVILDEVEAALDEDNVYKFSMFLKKYSKENQFIVITHRRGTMEVMDKIYGVTMKEKGVSYVLPLELKNILEENFLNE</sequence>
<dbReference type="PIRSF" id="PIRSF005719">
    <property type="entry name" value="SMC"/>
    <property type="match status" value="1"/>
</dbReference>
<keyword evidence="9" id="KW-1185">Reference proteome</keyword>
<dbReference type="SUPFAM" id="SSF52540">
    <property type="entry name" value="P-loop containing nucleoside triphosphate hydrolases"/>
    <property type="match status" value="1"/>
</dbReference>
<comment type="domain">
    <text evidence="6">Contains large globular domains required for ATP hydrolysis at each terminus and a third globular domain forming a flexible hinge near the middle of the molecule. These domains are separated by coiled-coil structures.</text>
</comment>
<evidence type="ECO:0000256" key="6">
    <source>
        <dbReference type="HAMAP-Rule" id="MF_01894"/>
    </source>
</evidence>
<evidence type="ECO:0000313" key="8">
    <source>
        <dbReference type="EMBL" id="NYS47765.1"/>
    </source>
</evidence>
<dbReference type="InterPro" id="IPR011890">
    <property type="entry name" value="SMC_prok"/>
</dbReference>
<keyword evidence="2 6" id="KW-0547">Nucleotide-binding</keyword>
<keyword evidence="3 6" id="KW-0067">ATP-binding</keyword>
<evidence type="ECO:0000313" key="9">
    <source>
        <dbReference type="Proteomes" id="UP000531840"/>
    </source>
</evidence>
<proteinExistence type="inferred from homology"/>
<evidence type="ECO:0000256" key="4">
    <source>
        <dbReference type="ARBA" id="ARBA00023054"/>
    </source>
</evidence>
<dbReference type="Gene3D" id="1.20.1060.20">
    <property type="match status" value="1"/>
</dbReference>
<dbReference type="Gene3D" id="3.30.70.1620">
    <property type="match status" value="1"/>
</dbReference>
<keyword evidence="5 6" id="KW-0238">DNA-binding</keyword>
<comment type="caution">
    <text evidence="8">The sequence shown here is derived from an EMBL/GenBank/DDBJ whole genome shotgun (WGS) entry which is preliminary data.</text>
</comment>
<gene>
    <name evidence="6 8" type="primary">smc</name>
    <name evidence="8" type="ORF">HZY85_06110</name>
</gene>
<feature type="coiled-coil region" evidence="6">
    <location>
        <begin position="777"/>
        <end position="914"/>
    </location>
</feature>
<feature type="coiled-coil region" evidence="6">
    <location>
        <begin position="200"/>
        <end position="284"/>
    </location>
</feature>
<evidence type="ECO:0000259" key="7">
    <source>
        <dbReference type="SMART" id="SM00968"/>
    </source>
</evidence>
<name>A0ABX2SZF8_9BACL</name>
<evidence type="ECO:0000256" key="1">
    <source>
        <dbReference type="ARBA" id="ARBA00022490"/>
    </source>
</evidence>
<dbReference type="InterPro" id="IPR003395">
    <property type="entry name" value="RecF/RecN/SMC_N"/>
</dbReference>
<comment type="similarity">
    <text evidence="6">Belongs to the SMC family.</text>
</comment>
<keyword evidence="1 6" id="KW-0963">Cytoplasm</keyword>
<dbReference type="PANTHER" id="PTHR43977">
    <property type="entry name" value="STRUCTURAL MAINTENANCE OF CHROMOSOMES PROTEIN 3"/>
    <property type="match status" value="1"/>
</dbReference>